<keyword evidence="3 7" id="KW-0808">Transferase</keyword>
<dbReference type="Gene3D" id="3.40.630.30">
    <property type="match status" value="1"/>
</dbReference>
<evidence type="ECO:0000313" key="7">
    <source>
        <dbReference type="EMBL" id="KTD26846.1"/>
    </source>
</evidence>
<dbReference type="RefSeq" id="WP_058501418.1">
    <property type="nucleotide sequence ID" value="NZ_CAAAJA010000001.1"/>
</dbReference>
<dbReference type="STRING" id="454.Lisr_1057"/>
<evidence type="ECO:0000256" key="5">
    <source>
        <dbReference type="RuleBase" id="RU363094"/>
    </source>
</evidence>
<dbReference type="AlphaFoldDB" id="A0A0W0W3Q9"/>
<dbReference type="GO" id="GO:0008999">
    <property type="term" value="F:protein-N-terminal-alanine acetyltransferase activity"/>
    <property type="evidence" value="ECO:0007669"/>
    <property type="project" value="UniProtKB-EC"/>
</dbReference>
<dbReference type="PROSITE" id="PS51186">
    <property type="entry name" value="GNAT"/>
    <property type="match status" value="1"/>
</dbReference>
<reference evidence="7 9" key="1">
    <citation type="submission" date="2015-11" db="EMBL/GenBank/DDBJ databases">
        <title>Genomic analysis of 38 Legionella species identifies large and diverse effector repertoires.</title>
        <authorList>
            <person name="Burstein D."/>
            <person name="Amaro F."/>
            <person name="Zusman T."/>
            <person name="Lifshitz Z."/>
            <person name="Cohen O."/>
            <person name="Gilbert J.A."/>
            <person name="Pupko T."/>
            <person name="Shuman H.A."/>
            <person name="Segal G."/>
        </authorList>
    </citation>
    <scope>NUCLEOTIDE SEQUENCE [LARGE SCALE GENOMIC DNA]</scope>
    <source>
        <strain evidence="7 9">Bercovier 4</strain>
    </source>
</reference>
<organism evidence="7 9">
    <name type="scientific">Legionella israelensis</name>
    <dbReference type="NCBI Taxonomy" id="454"/>
    <lineage>
        <taxon>Bacteria</taxon>
        <taxon>Pseudomonadati</taxon>
        <taxon>Pseudomonadota</taxon>
        <taxon>Gammaproteobacteria</taxon>
        <taxon>Legionellales</taxon>
        <taxon>Legionellaceae</taxon>
        <taxon>Legionella</taxon>
    </lineage>
</organism>
<dbReference type="InterPro" id="IPR000182">
    <property type="entry name" value="GNAT_dom"/>
</dbReference>
<keyword evidence="2 5" id="KW-0963">Cytoplasm</keyword>
<evidence type="ECO:0000313" key="9">
    <source>
        <dbReference type="Proteomes" id="UP000054761"/>
    </source>
</evidence>
<evidence type="ECO:0000256" key="2">
    <source>
        <dbReference type="ARBA" id="ARBA00022490"/>
    </source>
</evidence>
<evidence type="ECO:0000313" key="8">
    <source>
        <dbReference type="EMBL" id="QBR84252.1"/>
    </source>
</evidence>
<protein>
    <recommendedName>
        <fullName evidence="5">[Ribosomal protein bS18]-alanine N-acetyltransferase</fullName>
        <ecNumber evidence="5">2.3.1.266</ecNumber>
    </recommendedName>
</protein>
<dbReference type="CDD" id="cd04301">
    <property type="entry name" value="NAT_SF"/>
    <property type="match status" value="1"/>
</dbReference>
<dbReference type="EC" id="2.3.1.266" evidence="5"/>
<evidence type="ECO:0000313" key="10">
    <source>
        <dbReference type="Proteomes" id="UP000295517"/>
    </source>
</evidence>
<evidence type="ECO:0000256" key="4">
    <source>
        <dbReference type="ARBA" id="ARBA00023315"/>
    </source>
</evidence>
<dbReference type="OrthoDB" id="9796919at2"/>
<dbReference type="Pfam" id="PF00583">
    <property type="entry name" value="Acetyltransf_1"/>
    <property type="match status" value="1"/>
</dbReference>
<accession>A0A0W0W3Q9</accession>
<reference evidence="8 10" key="2">
    <citation type="submission" date="2019-03" db="EMBL/GenBank/DDBJ databases">
        <title>Diverse conjugative elements silence natural transformation in Legionella species.</title>
        <authorList>
            <person name="Durieux I."/>
            <person name="Ginevra C."/>
            <person name="Attaiech L."/>
            <person name="Picq K."/>
            <person name="Juan P.A."/>
            <person name="Jarraud S."/>
            <person name="Charpentier X."/>
        </authorList>
    </citation>
    <scope>NUCLEOTIDE SEQUENCE [LARGE SCALE GENOMIC DNA]</scope>
    <source>
        <strain evidence="8 10">HL-0427-4011</strain>
    </source>
</reference>
<dbReference type="PANTHER" id="PTHR43420">
    <property type="entry name" value="ACETYLTRANSFERASE"/>
    <property type="match status" value="1"/>
</dbReference>
<dbReference type="PATRIC" id="fig|454.4.peg.1136"/>
<dbReference type="EMBL" id="LNYH01000052">
    <property type="protein sequence ID" value="KTD26846.1"/>
    <property type="molecule type" value="Genomic_DNA"/>
</dbReference>
<dbReference type="GO" id="GO:0005737">
    <property type="term" value="C:cytoplasm"/>
    <property type="evidence" value="ECO:0007669"/>
    <property type="project" value="UniProtKB-SubCell"/>
</dbReference>
<dbReference type="PANTHER" id="PTHR43420:SF12">
    <property type="entry name" value="N-ACETYLTRANSFERASE DOMAIN-CONTAINING PROTEIN"/>
    <property type="match status" value="1"/>
</dbReference>
<dbReference type="InterPro" id="IPR006464">
    <property type="entry name" value="AcTrfase_RimI/Ard1"/>
</dbReference>
<comment type="subcellular location">
    <subcellularLocation>
        <location evidence="5">Cytoplasm</location>
    </subcellularLocation>
</comment>
<proteinExistence type="inferred from homology"/>
<comment type="function">
    <text evidence="5">Acetylates the N-terminal alanine of ribosomal protein bS18.</text>
</comment>
<keyword evidence="9" id="KW-1185">Reference proteome</keyword>
<dbReference type="Proteomes" id="UP000054761">
    <property type="component" value="Unassembled WGS sequence"/>
</dbReference>
<evidence type="ECO:0000259" key="6">
    <source>
        <dbReference type="PROSITE" id="PS51186"/>
    </source>
</evidence>
<dbReference type="InterPro" id="IPR050680">
    <property type="entry name" value="YpeA/RimI_acetyltransf"/>
</dbReference>
<comment type="catalytic activity">
    <reaction evidence="5">
        <text>N-terminal L-alanyl-[ribosomal protein bS18] + acetyl-CoA = N-terminal N(alpha)-acetyl-L-alanyl-[ribosomal protein bS18] + CoA + H(+)</text>
        <dbReference type="Rhea" id="RHEA:43756"/>
        <dbReference type="Rhea" id="RHEA-COMP:10676"/>
        <dbReference type="Rhea" id="RHEA-COMP:10677"/>
        <dbReference type="ChEBI" id="CHEBI:15378"/>
        <dbReference type="ChEBI" id="CHEBI:57287"/>
        <dbReference type="ChEBI" id="CHEBI:57288"/>
        <dbReference type="ChEBI" id="CHEBI:64718"/>
        <dbReference type="ChEBI" id="CHEBI:83683"/>
        <dbReference type="EC" id="2.3.1.266"/>
    </reaction>
</comment>
<dbReference type="InterPro" id="IPR016181">
    <property type="entry name" value="Acyl_CoA_acyltransferase"/>
</dbReference>
<dbReference type="EMBL" id="CP038254">
    <property type="protein sequence ID" value="QBR84252.1"/>
    <property type="molecule type" value="Genomic_DNA"/>
</dbReference>
<comment type="similarity">
    <text evidence="1 5">Belongs to the acetyltransferase family. RimI subfamily.</text>
</comment>
<evidence type="ECO:0000256" key="1">
    <source>
        <dbReference type="ARBA" id="ARBA00005395"/>
    </source>
</evidence>
<feature type="domain" description="N-acetyltransferase" evidence="6">
    <location>
        <begin position="3"/>
        <end position="148"/>
    </location>
</feature>
<dbReference type="Proteomes" id="UP000295517">
    <property type="component" value="Chromosome"/>
</dbReference>
<dbReference type="SUPFAM" id="SSF55729">
    <property type="entry name" value="Acyl-CoA N-acyltransferases (Nat)"/>
    <property type="match status" value="1"/>
</dbReference>
<evidence type="ECO:0000256" key="3">
    <source>
        <dbReference type="ARBA" id="ARBA00022679"/>
    </source>
</evidence>
<dbReference type="NCBIfam" id="TIGR01575">
    <property type="entry name" value="rimI"/>
    <property type="match status" value="1"/>
</dbReference>
<gene>
    <name evidence="7" type="primary">rimI</name>
    <name evidence="8" type="ORF">E3983_07685</name>
    <name evidence="7" type="ORF">Lisr_1057</name>
</gene>
<sequence length="148" mass="17014">MSVKIRPMKKEDIDAVYTIESSTQRAPWSRSILSDCLFVGYDCRVLELNQNIAGYIICRYDLNQCHILNFCIAKSFQSKGYGKLLLNSVIDSLEHSGIEIAHLEVRPSNLVALNLYKSLGFEQFEIKKDYYSDDNNKKEDAIVLRKLI</sequence>
<keyword evidence="4" id="KW-0012">Acyltransferase</keyword>
<name>A0A0W0W3Q9_9GAMM</name>